<dbReference type="GO" id="GO:0016740">
    <property type="term" value="F:transferase activity"/>
    <property type="evidence" value="ECO:0007669"/>
    <property type="project" value="UniProtKB-KW"/>
</dbReference>
<dbReference type="InterPro" id="IPR003607">
    <property type="entry name" value="HD/PDEase_dom"/>
</dbReference>
<evidence type="ECO:0000313" key="3">
    <source>
        <dbReference type="EMBL" id="TDQ46840.1"/>
    </source>
</evidence>
<gene>
    <name evidence="3" type="ORF">EV696_112102</name>
</gene>
<dbReference type="GO" id="GO:0008081">
    <property type="term" value="F:phosphoric diester hydrolase activity"/>
    <property type="evidence" value="ECO:0007669"/>
    <property type="project" value="UniProtKB-ARBA"/>
</dbReference>
<sequence>MLKPVKIEDLQLGMYVVGVLRQTGDTILANEGLVRTPQALEHLRRKGVLEVMVDPARSVDMTPAQPASAAEPTPATTLTDDPLSRLAPKVSFEAEIGHASKLYGEARDLQSKAFRNLQAGRPIEVGPMQQLTSGIMQSVFRNKDALLCVSRMRDKDAYLLEHSINVSILMTIFARYLGFNEAEIHELATGAMMHDIGKIKVPDAVLSKPGRLSDDEFTEMKRHVEYGIEVLKSTPGVTPMMLRVVAEHHERFNGSGYPYGLAGENISREGRMAGIVDCYDAITATRVYKDSSQSVVAFKILRQDSGTHFDGELVTDFIRAIGVHPVGTMVKLKSQRLGVIIKSNLAQPLRPVVKVFYNAKLRQHVPVVDVDLSDSRHADEIEASVKPEQFKVDLLKFFRMAIVGG</sequence>
<dbReference type="SMART" id="SM00471">
    <property type="entry name" value="HDc"/>
    <property type="match status" value="1"/>
</dbReference>
<accession>A0A4R6UIU3</accession>
<dbReference type="SUPFAM" id="SSF109604">
    <property type="entry name" value="HD-domain/PDEase-like"/>
    <property type="match status" value="1"/>
</dbReference>
<dbReference type="CDD" id="cd00077">
    <property type="entry name" value="HDc"/>
    <property type="match status" value="1"/>
</dbReference>
<dbReference type="InterPro" id="IPR006675">
    <property type="entry name" value="HDIG_dom"/>
</dbReference>
<evidence type="ECO:0000259" key="2">
    <source>
        <dbReference type="PROSITE" id="PS51832"/>
    </source>
</evidence>
<dbReference type="InterPro" id="IPR037522">
    <property type="entry name" value="HD_GYP_dom"/>
</dbReference>
<protein>
    <submittedName>
        <fullName evidence="3">Putative nucleotidyltransferase with HDIG domain</fullName>
    </submittedName>
</protein>
<keyword evidence="3" id="KW-0808">Transferase</keyword>
<dbReference type="Pfam" id="PF13487">
    <property type="entry name" value="HD_5"/>
    <property type="match status" value="1"/>
</dbReference>
<dbReference type="InterPro" id="IPR021812">
    <property type="entry name" value="DUF3391"/>
</dbReference>
<keyword evidence="4" id="KW-1185">Reference proteome</keyword>
<dbReference type="AlphaFoldDB" id="A0A4R6UIU3"/>
<dbReference type="NCBIfam" id="TIGR00277">
    <property type="entry name" value="HDIG"/>
    <property type="match status" value="1"/>
</dbReference>
<dbReference type="Pfam" id="PF11871">
    <property type="entry name" value="DUF3391"/>
    <property type="match status" value="1"/>
</dbReference>
<evidence type="ECO:0000256" key="1">
    <source>
        <dbReference type="SAM" id="MobiDB-lite"/>
    </source>
</evidence>
<dbReference type="OrthoDB" id="9764808at2"/>
<dbReference type="Gene3D" id="1.10.3210.10">
    <property type="entry name" value="Hypothetical protein af1432"/>
    <property type="match status" value="1"/>
</dbReference>
<feature type="region of interest" description="Disordered" evidence="1">
    <location>
        <begin position="61"/>
        <end position="82"/>
    </location>
</feature>
<reference evidence="3 4" key="1">
    <citation type="submission" date="2019-03" db="EMBL/GenBank/DDBJ databases">
        <title>Genomic Encyclopedia of Type Strains, Phase IV (KMG-IV): sequencing the most valuable type-strain genomes for metagenomic binning, comparative biology and taxonomic classification.</title>
        <authorList>
            <person name="Goeker M."/>
        </authorList>
    </citation>
    <scope>NUCLEOTIDE SEQUENCE [LARGE SCALE GENOMIC DNA]</scope>
    <source>
        <strain evidence="3 4">DSM 103792</strain>
    </source>
</reference>
<dbReference type="PROSITE" id="PS51832">
    <property type="entry name" value="HD_GYP"/>
    <property type="match status" value="1"/>
</dbReference>
<organism evidence="3 4">
    <name type="scientific">Permianibacter aggregans</name>
    <dbReference type="NCBI Taxonomy" id="1510150"/>
    <lineage>
        <taxon>Bacteria</taxon>
        <taxon>Pseudomonadati</taxon>
        <taxon>Pseudomonadota</taxon>
        <taxon>Gammaproteobacteria</taxon>
        <taxon>Pseudomonadales</taxon>
        <taxon>Pseudomonadaceae</taxon>
        <taxon>Permianibacter</taxon>
    </lineage>
</organism>
<dbReference type="RefSeq" id="WP_133591623.1">
    <property type="nucleotide sequence ID" value="NZ_CP037953.1"/>
</dbReference>
<dbReference type="PANTHER" id="PTHR43155">
    <property type="entry name" value="CYCLIC DI-GMP PHOSPHODIESTERASE PA4108-RELATED"/>
    <property type="match status" value="1"/>
</dbReference>
<feature type="domain" description="HD-GYP" evidence="2">
    <location>
        <begin position="137"/>
        <end position="333"/>
    </location>
</feature>
<feature type="compositionally biased region" description="Low complexity" evidence="1">
    <location>
        <begin position="62"/>
        <end position="81"/>
    </location>
</feature>
<name>A0A4R6UIU3_9GAMM</name>
<evidence type="ECO:0000313" key="4">
    <source>
        <dbReference type="Proteomes" id="UP000295375"/>
    </source>
</evidence>
<proteinExistence type="predicted"/>
<dbReference type="Proteomes" id="UP000295375">
    <property type="component" value="Unassembled WGS sequence"/>
</dbReference>
<comment type="caution">
    <text evidence="3">The sequence shown here is derived from an EMBL/GenBank/DDBJ whole genome shotgun (WGS) entry which is preliminary data.</text>
</comment>
<dbReference type="EMBL" id="SNYM01000012">
    <property type="protein sequence ID" value="TDQ46840.1"/>
    <property type="molecule type" value="Genomic_DNA"/>
</dbReference>
<dbReference type="PANTHER" id="PTHR43155:SF2">
    <property type="entry name" value="CYCLIC DI-GMP PHOSPHODIESTERASE PA4108"/>
    <property type="match status" value="1"/>
</dbReference>